<evidence type="ECO:0000313" key="1">
    <source>
        <dbReference type="EMBL" id="KAK2649472.1"/>
    </source>
</evidence>
<reference evidence="1" key="1">
    <citation type="journal article" date="2023" name="Plant J.">
        <title>Genome sequences and population genomics provide insights into the demographic history, inbreeding, and mutation load of two 'living fossil' tree species of Dipteronia.</title>
        <authorList>
            <person name="Feng Y."/>
            <person name="Comes H.P."/>
            <person name="Chen J."/>
            <person name="Zhu S."/>
            <person name="Lu R."/>
            <person name="Zhang X."/>
            <person name="Li P."/>
            <person name="Qiu J."/>
            <person name="Olsen K.M."/>
            <person name="Qiu Y."/>
        </authorList>
    </citation>
    <scope>NUCLEOTIDE SEQUENCE</scope>
    <source>
        <strain evidence="1">KIB01</strain>
    </source>
</reference>
<evidence type="ECO:0000313" key="2">
    <source>
        <dbReference type="Proteomes" id="UP001280121"/>
    </source>
</evidence>
<accession>A0AAD9X0R8</accession>
<dbReference type="PANTHER" id="PTHR48449">
    <property type="entry name" value="DUF1985 DOMAIN-CONTAINING PROTEIN"/>
    <property type="match status" value="1"/>
</dbReference>
<organism evidence="1 2">
    <name type="scientific">Dipteronia dyeriana</name>
    <dbReference type="NCBI Taxonomy" id="168575"/>
    <lineage>
        <taxon>Eukaryota</taxon>
        <taxon>Viridiplantae</taxon>
        <taxon>Streptophyta</taxon>
        <taxon>Embryophyta</taxon>
        <taxon>Tracheophyta</taxon>
        <taxon>Spermatophyta</taxon>
        <taxon>Magnoliopsida</taxon>
        <taxon>eudicotyledons</taxon>
        <taxon>Gunneridae</taxon>
        <taxon>Pentapetalae</taxon>
        <taxon>rosids</taxon>
        <taxon>malvids</taxon>
        <taxon>Sapindales</taxon>
        <taxon>Sapindaceae</taxon>
        <taxon>Hippocastanoideae</taxon>
        <taxon>Acereae</taxon>
        <taxon>Dipteronia</taxon>
    </lineage>
</organism>
<protein>
    <submittedName>
        <fullName evidence="1">Uncharacterized protein</fullName>
    </submittedName>
</protein>
<dbReference type="Proteomes" id="UP001280121">
    <property type="component" value="Unassembled WGS sequence"/>
</dbReference>
<keyword evidence="2" id="KW-1185">Reference proteome</keyword>
<name>A0AAD9X0R8_9ROSI</name>
<proteinExistence type="predicted"/>
<gene>
    <name evidence="1" type="ORF">Ddye_016961</name>
</gene>
<dbReference type="EMBL" id="JANJYI010000005">
    <property type="protein sequence ID" value="KAK2649472.1"/>
    <property type="molecule type" value="Genomic_DNA"/>
</dbReference>
<dbReference type="AlphaFoldDB" id="A0AAD9X0R8"/>
<dbReference type="PANTHER" id="PTHR48449:SF1">
    <property type="entry name" value="DUF1985 DOMAIN-CONTAINING PROTEIN"/>
    <property type="match status" value="1"/>
</dbReference>
<comment type="caution">
    <text evidence="1">The sequence shown here is derived from an EMBL/GenBank/DDBJ whole genome shotgun (WGS) entry which is preliminary data.</text>
</comment>
<sequence>MASCFGHFMTMHRRMKFPGGVICQLLLWDVHHTGPSDEMHFILGNHEVRFSKVEFCLITGLQLGEVLDTSSMITWTSGIFKCYFAGRDEISFGELKDVLNLG</sequence>